<dbReference type="Proteomes" id="UP000257039">
    <property type="component" value="Unassembled WGS sequence"/>
</dbReference>
<dbReference type="PANTHER" id="PTHR11717">
    <property type="entry name" value="LOW MOLECULAR WEIGHT PROTEIN TYROSINE PHOSPHATASE"/>
    <property type="match status" value="1"/>
</dbReference>
<dbReference type="SUPFAM" id="SSF52788">
    <property type="entry name" value="Phosphotyrosine protein phosphatases I"/>
    <property type="match status" value="1"/>
</dbReference>
<evidence type="ECO:0000256" key="1">
    <source>
        <dbReference type="ARBA" id="ARBA00011063"/>
    </source>
</evidence>
<evidence type="ECO:0000259" key="6">
    <source>
        <dbReference type="SMART" id="SM00226"/>
    </source>
</evidence>
<keyword evidence="8" id="KW-1185">Reference proteome</keyword>
<evidence type="ECO:0000256" key="4">
    <source>
        <dbReference type="ARBA" id="ARBA00022912"/>
    </source>
</evidence>
<feature type="active site" description="Nucleophile" evidence="5">
    <location>
        <position position="4"/>
    </location>
</feature>
<organism evidence="7 8">
    <name type="scientific">Zooshikella ganghwensis</name>
    <dbReference type="NCBI Taxonomy" id="202772"/>
    <lineage>
        <taxon>Bacteria</taxon>
        <taxon>Pseudomonadati</taxon>
        <taxon>Pseudomonadota</taxon>
        <taxon>Gammaproteobacteria</taxon>
        <taxon>Oceanospirillales</taxon>
        <taxon>Zooshikellaceae</taxon>
        <taxon>Zooshikella</taxon>
    </lineage>
</organism>
<dbReference type="PRINTS" id="PR00719">
    <property type="entry name" value="LMWPTPASE"/>
</dbReference>
<dbReference type="InterPro" id="IPR050438">
    <property type="entry name" value="LMW_PTPase"/>
</dbReference>
<feature type="domain" description="Phosphotyrosine protein phosphatase I" evidence="6">
    <location>
        <begin position="1"/>
        <end position="146"/>
    </location>
</feature>
<dbReference type="CDD" id="cd16343">
    <property type="entry name" value="LMWPTP"/>
    <property type="match status" value="1"/>
</dbReference>
<dbReference type="InterPro" id="IPR036196">
    <property type="entry name" value="Ptyr_pPase_sf"/>
</dbReference>
<dbReference type="PANTHER" id="PTHR11717:SF7">
    <property type="entry name" value="LOW MOLECULAR WEIGHT PHOSPHOTYROSINE PROTEIN PHOSPHATASE"/>
    <property type="match status" value="1"/>
</dbReference>
<dbReference type="InterPro" id="IPR023485">
    <property type="entry name" value="Ptyr_pPase"/>
</dbReference>
<dbReference type="Pfam" id="PF01451">
    <property type="entry name" value="LMWPc"/>
    <property type="match status" value="1"/>
</dbReference>
<feature type="active site" description="Proton donor" evidence="5">
    <location>
        <position position="120"/>
    </location>
</feature>
<dbReference type="GO" id="GO:0004725">
    <property type="term" value="F:protein tyrosine phosphatase activity"/>
    <property type="evidence" value="ECO:0007669"/>
    <property type="project" value="UniProtKB-EC"/>
</dbReference>
<keyword evidence="4" id="KW-0904">Protein phosphatase</keyword>
<keyword evidence="3" id="KW-0378">Hydrolase</keyword>
<proteinExistence type="inferred from homology"/>
<sequence length="155" mass="17210">MFVCLGNICRSPTAHGVFLHMVKRKGLADQIEVMSAGTSAYHIGEQPDTRSQQVAAARGYDLSMIRAQQFIQEDFFSANFVLAMDKSNLACLRELCPQGHEQKLQLFLNYAGVNQLEVPDPYYGGPDGFSDVLDLVEQGASGLLKHICQQYRIPL</sequence>
<name>A0A4P9VWF1_9GAMM</name>
<comment type="similarity">
    <text evidence="1">Belongs to the low molecular weight phosphotyrosine protein phosphatase family.</text>
</comment>
<protein>
    <recommendedName>
        <fullName evidence="2">protein-tyrosine-phosphatase</fullName>
        <ecNumber evidence="2">3.1.3.48</ecNumber>
    </recommendedName>
</protein>
<evidence type="ECO:0000313" key="8">
    <source>
        <dbReference type="Proteomes" id="UP000257039"/>
    </source>
</evidence>
<dbReference type="SMART" id="SM00226">
    <property type="entry name" value="LMWPc"/>
    <property type="match status" value="1"/>
</dbReference>
<feature type="active site" evidence="5">
    <location>
        <position position="10"/>
    </location>
</feature>
<comment type="caution">
    <text evidence="7">The sequence shown here is derived from an EMBL/GenBank/DDBJ whole genome shotgun (WGS) entry which is preliminary data.</text>
</comment>
<evidence type="ECO:0000256" key="3">
    <source>
        <dbReference type="ARBA" id="ARBA00022801"/>
    </source>
</evidence>
<dbReference type="EC" id="3.1.3.48" evidence="2"/>
<dbReference type="InterPro" id="IPR017867">
    <property type="entry name" value="Tyr_phospatase_low_mol_wt"/>
</dbReference>
<evidence type="ECO:0000256" key="5">
    <source>
        <dbReference type="PIRSR" id="PIRSR617867-1"/>
    </source>
</evidence>
<dbReference type="EMBL" id="NDXW01000001">
    <property type="protein sequence ID" value="RDH46742.1"/>
    <property type="molecule type" value="Genomic_DNA"/>
</dbReference>
<dbReference type="AlphaFoldDB" id="A0A4P9VWF1"/>
<gene>
    <name evidence="7" type="ORF">B9G39_13305</name>
</gene>
<evidence type="ECO:0000313" key="7">
    <source>
        <dbReference type="EMBL" id="RDH46742.1"/>
    </source>
</evidence>
<dbReference type="Gene3D" id="3.40.50.2300">
    <property type="match status" value="1"/>
</dbReference>
<reference evidence="7 8" key="1">
    <citation type="submission" date="2017-04" db="EMBL/GenBank/DDBJ databases">
        <title>Draft genome sequence of Zooshikella ganghwensis VG4 isolated from Red Sea sediments.</title>
        <authorList>
            <person name="Rehman Z."/>
            <person name="Alam I."/>
            <person name="Kamau A."/>
            <person name="Bajic V."/>
            <person name="Leiknes T."/>
        </authorList>
    </citation>
    <scope>NUCLEOTIDE SEQUENCE [LARGE SCALE GENOMIC DNA]</scope>
    <source>
        <strain evidence="7 8">VG4</strain>
    </source>
</reference>
<accession>A0A4P9VWF1</accession>
<evidence type="ECO:0000256" key="2">
    <source>
        <dbReference type="ARBA" id="ARBA00013064"/>
    </source>
</evidence>